<dbReference type="AlphaFoldDB" id="A0A2H3B919"/>
<sequence length="217" mass="25370">MQDLWRFSSHLWTLTFERSTIMDYLFDGYPSSTHHHSSVSTRLHTLYLEHNVHEFALISVYINDDTLMPAKPHPVSPLLAYRRRVTFAARARFGSQQEGLQRALFLSKANPFFCPNLRLDEPFQVQLFLASLWRRALTRQVSITISGFGPWGRIGSGSLRLNFLEKFYHAILNDELRFSLFRSWTLLRSGKLPSYQPQYTARPLFFDGVFTYMIGRL</sequence>
<dbReference type="Proteomes" id="UP000218334">
    <property type="component" value="Unassembled WGS sequence"/>
</dbReference>
<gene>
    <name evidence="1" type="ORF">ARMSODRAFT_371821</name>
</gene>
<organism evidence="1 2">
    <name type="scientific">Armillaria solidipes</name>
    <dbReference type="NCBI Taxonomy" id="1076256"/>
    <lineage>
        <taxon>Eukaryota</taxon>
        <taxon>Fungi</taxon>
        <taxon>Dikarya</taxon>
        <taxon>Basidiomycota</taxon>
        <taxon>Agaricomycotina</taxon>
        <taxon>Agaricomycetes</taxon>
        <taxon>Agaricomycetidae</taxon>
        <taxon>Agaricales</taxon>
        <taxon>Marasmiineae</taxon>
        <taxon>Physalacriaceae</taxon>
        <taxon>Armillaria</taxon>
    </lineage>
</organism>
<reference evidence="2" key="1">
    <citation type="journal article" date="2017" name="Nat. Ecol. Evol.">
        <title>Genome expansion and lineage-specific genetic innovations in the forest pathogenic fungi Armillaria.</title>
        <authorList>
            <person name="Sipos G."/>
            <person name="Prasanna A.N."/>
            <person name="Walter M.C."/>
            <person name="O'Connor E."/>
            <person name="Balint B."/>
            <person name="Krizsan K."/>
            <person name="Kiss B."/>
            <person name="Hess J."/>
            <person name="Varga T."/>
            <person name="Slot J."/>
            <person name="Riley R."/>
            <person name="Boka B."/>
            <person name="Rigling D."/>
            <person name="Barry K."/>
            <person name="Lee J."/>
            <person name="Mihaltcheva S."/>
            <person name="LaButti K."/>
            <person name="Lipzen A."/>
            <person name="Waldron R."/>
            <person name="Moloney N.M."/>
            <person name="Sperisen C."/>
            <person name="Kredics L."/>
            <person name="Vagvoelgyi C."/>
            <person name="Patrignani A."/>
            <person name="Fitzpatrick D."/>
            <person name="Nagy I."/>
            <person name="Doyle S."/>
            <person name="Anderson J.B."/>
            <person name="Grigoriev I.V."/>
            <person name="Gueldener U."/>
            <person name="Muensterkoetter M."/>
            <person name="Nagy L.G."/>
        </authorList>
    </citation>
    <scope>NUCLEOTIDE SEQUENCE [LARGE SCALE GENOMIC DNA]</scope>
    <source>
        <strain evidence="2">28-4</strain>
    </source>
</reference>
<proteinExistence type="predicted"/>
<evidence type="ECO:0000313" key="2">
    <source>
        <dbReference type="Proteomes" id="UP000218334"/>
    </source>
</evidence>
<keyword evidence="2" id="KW-1185">Reference proteome</keyword>
<protein>
    <submittedName>
        <fullName evidence="1">Uncharacterized protein</fullName>
    </submittedName>
</protein>
<accession>A0A2H3B919</accession>
<name>A0A2H3B919_9AGAR</name>
<evidence type="ECO:0000313" key="1">
    <source>
        <dbReference type="EMBL" id="PBK66170.1"/>
    </source>
</evidence>
<dbReference type="EMBL" id="KZ293442">
    <property type="protein sequence ID" value="PBK66170.1"/>
    <property type="molecule type" value="Genomic_DNA"/>
</dbReference>